<feature type="region of interest" description="Disordered" evidence="2">
    <location>
        <begin position="136"/>
        <end position="187"/>
    </location>
</feature>
<name>A0A4P9WGD0_9FUNG</name>
<feature type="compositionally biased region" description="Basic and acidic residues" evidence="2">
    <location>
        <begin position="1102"/>
        <end position="1114"/>
    </location>
</feature>
<organism evidence="3 4">
    <name type="scientific">Blyttiomyces helicus</name>
    <dbReference type="NCBI Taxonomy" id="388810"/>
    <lineage>
        <taxon>Eukaryota</taxon>
        <taxon>Fungi</taxon>
        <taxon>Fungi incertae sedis</taxon>
        <taxon>Chytridiomycota</taxon>
        <taxon>Chytridiomycota incertae sedis</taxon>
        <taxon>Chytridiomycetes</taxon>
        <taxon>Chytridiomycetes incertae sedis</taxon>
        <taxon>Blyttiomyces</taxon>
    </lineage>
</organism>
<proteinExistence type="predicted"/>
<accession>A0A4P9WGD0</accession>
<reference evidence="4" key="1">
    <citation type="journal article" date="2018" name="Nat. Microbiol.">
        <title>Leveraging single-cell genomics to expand the fungal tree of life.</title>
        <authorList>
            <person name="Ahrendt S.R."/>
            <person name="Quandt C.A."/>
            <person name="Ciobanu D."/>
            <person name="Clum A."/>
            <person name="Salamov A."/>
            <person name="Andreopoulos B."/>
            <person name="Cheng J.F."/>
            <person name="Woyke T."/>
            <person name="Pelin A."/>
            <person name="Henrissat B."/>
            <person name="Reynolds N.K."/>
            <person name="Benny G.L."/>
            <person name="Smith M.E."/>
            <person name="James T.Y."/>
            <person name="Grigoriev I.V."/>
        </authorList>
    </citation>
    <scope>NUCLEOTIDE SEQUENCE [LARGE SCALE GENOMIC DNA]</scope>
</reference>
<feature type="compositionally biased region" description="Polar residues" evidence="2">
    <location>
        <begin position="1248"/>
        <end position="1258"/>
    </location>
</feature>
<dbReference type="OrthoDB" id="2134169at2759"/>
<feature type="region of interest" description="Disordered" evidence="2">
    <location>
        <begin position="1077"/>
        <end position="1282"/>
    </location>
</feature>
<keyword evidence="4" id="KW-1185">Reference proteome</keyword>
<gene>
    <name evidence="3" type="ORF">BDK51DRAFT_31243</name>
</gene>
<feature type="compositionally biased region" description="Basic and acidic residues" evidence="2">
    <location>
        <begin position="1133"/>
        <end position="1150"/>
    </location>
</feature>
<feature type="compositionally biased region" description="Polar residues" evidence="2">
    <location>
        <begin position="141"/>
        <end position="154"/>
    </location>
</feature>
<protein>
    <submittedName>
        <fullName evidence="3">Uncharacterized protein</fullName>
    </submittedName>
</protein>
<evidence type="ECO:0000313" key="3">
    <source>
        <dbReference type="EMBL" id="RKO90965.1"/>
    </source>
</evidence>
<evidence type="ECO:0000313" key="4">
    <source>
        <dbReference type="Proteomes" id="UP000269721"/>
    </source>
</evidence>
<feature type="region of interest" description="Disordered" evidence="2">
    <location>
        <begin position="96"/>
        <end position="124"/>
    </location>
</feature>
<feature type="compositionally biased region" description="Basic and acidic residues" evidence="2">
    <location>
        <begin position="96"/>
        <end position="108"/>
    </location>
</feature>
<evidence type="ECO:0000256" key="1">
    <source>
        <dbReference type="SAM" id="Coils"/>
    </source>
</evidence>
<feature type="compositionally biased region" description="Low complexity" evidence="2">
    <location>
        <begin position="1160"/>
        <end position="1170"/>
    </location>
</feature>
<evidence type="ECO:0000256" key="2">
    <source>
        <dbReference type="SAM" id="MobiDB-lite"/>
    </source>
</evidence>
<dbReference type="EMBL" id="KZ995295">
    <property type="protein sequence ID" value="RKO90965.1"/>
    <property type="molecule type" value="Genomic_DNA"/>
</dbReference>
<feature type="region of interest" description="Disordered" evidence="2">
    <location>
        <begin position="571"/>
        <end position="603"/>
    </location>
</feature>
<sequence>MACWLVGSNRRSAFEPPNSAVQGGYPPDVAFDASSNEILATTSDVRGRWIGNRGSITDITLNVLKMKPGGSRIFNFTNPKAAGTSTRNPALPVVHETDAASEKDKDASSDPVPAPAYTAGFHGNEQAPVSTSLAHERYHQQQRPMSSRDLSSTVDEAGPGDITESVSSRLPPPRVSPRDQIPPAEESQVVVVKPLAFTEGEEEDLAAMMMSLAHGLQQRSEERDRDVASSRDELVRAKRTIIKQGKLIERLNEQSRVIMSAVTGQREKLLQSRDSIDAVKETCKLYQMTIVKLGKNLEIAEKEKGKINRRLDRAIAEHETLRNEAAARAASAESQIESLTSTHETISRQLSAAAERNAAELALQRTSMEQIIASLTKERESAHATIVSLRSEIKLNQELAEASLATAKSKIATLEEQFEEAKIEHLRAAAALERNCESAIEEGAALTKKIATLECEHSSSEERLRGDVAKLVKRCEEEEEKLLDVQRRLEAEINESKQNIELWTRKFRETDEERIASIRHLERARCENVDLERRLAESEACFMKLSQEHKESLAENHQEIEGILRRERLAEEENSRALQEREERMRRAEESHRADKEEQEAKFRSTVRKLDEMEARAITAEASSALAQANVCAARDDAMSRISSLEKSLAEAQSSYVAANDVIINLRSSLAKTVESRDNATETVAHLRSSLAEAVAYLDAAKVTEEQLRSSYAEMVASRDAAIESASQLRSSLAETKFAVDAATEIIAARDSSLAEALAALTAATETAASHEASLARTVEARDIALASLKEAQVELEDTRLRLVGAQSGIEDLTKALKDALEVHQRDLQIAAARSTDDLSRIETEKISLMQGMEGLRQEFASLKAESGRNSDEWTHKVTAFEAAARRREAELTNAKAKADSVRAALDRERLESKETLSKLAADLKVATEDRMQFETDLAASRRERGILLERVAELERVKEEEGRISAERVKTLTREIEREKVQIKGLLAATETAVKENEGLRRQVEGLRTAADGAAIAAAARESPAAVHRKARESQPLRPSASLFAIIEHEREIEDDGETPGAEDLDGIIHAVEALEAPPVTYRDSRGRPDLGTTPPNVDGDSERSTPRLEASRASELVPATASSKSASNKRKHEESSVATAAEHEDLARPTHQKKRTVASASAARSASATPLPSEPKTRAATRKASRPAPSAIKERPPTRAKAGSRAKETAKNTVASPKATKSQRNDETASSSTFVTIKHRTVQKVYHSTSAPSRGSRQLGHPTEVVNPDFFEAEPTWAKK</sequence>
<dbReference type="Proteomes" id="UP000269721">
    <property type="component" value="Unassembled WGS sequence"/>
</dbReference>
<feature type="compositionally biased region" description="Polar residues" evidence="2">
    <location>
        <begin position="1213"/>
        <end position="1237"/>
    </location>
</feature>
<feature type="coiled-coil region" evidence="1">
    <location>
        <begin position="290"/>
        <end position="541"/>
    </location>
</feature>
<keyword evidence="1" id="KW-0175">Coiled coil</keyword>